<feature type="region of interest" description="Disordered" evidence="1">
    <location>
        <begin position="239"/>
        <end position="323"/>
    </location>
</feature>
<keyword evidence="4" id="KW-1185">Reference proteome</keyword>
<dbReference type="OrthoDB" id="6022555at2759"/>
<reference evidence="3 4" key="1">
    <citation type="submission" date="2015-08" db="EMBL/GenBank/DDBJ databases">
        <title>Ancestral chromatin configuration constrains chromatin evolution on differentiating sex chromosomes in Drosophila.</title>
        <authorList>
            <person name="Zhou Q."/>
            <person name="Bachtrog D."/>
        </authorList>
    </citation>
    <scope>NUCLEOTIDE SEQUENCE [LARGE SCALE GENOMIC DNA]</scope>
    <source>
        <tissue evidence="3">Whole larvae</tissue>
    </source>
</reference>
<feature type="domain" description="PEHE" evidence="2">
    <location>
        <begin position="891"/>
        <end position="1010"/>
    </location>
</feature>
<dbReference type="OMA" id="HHNPSRG"/>
<feature type="region of interest" description="Disordered" evidence="1">
    <location>
        <begin position="145"/>
        <end position="176"/>
    </location>
</feature>
<evidence type="ECO:0000313" key="3">
    <source>
        <dbReference type="EMBL" id="ALC38711.1"/>
    </source>
</evidence>
<dbReference type="EMBL" id="CP012523">
    <property type="protein sequence ID" value="ALC38711.1"/>
    <property type="molecule type" value="Genomic_DNA"/>
</dbReference>
<dbReference type="PANTHER" id="PTHR21656:SF2">
    <property type="entry name" value="MALE-SPECIFIC LETHAL 1 HOMOLOG"/>
    <property type="match status" value="1"/>
</dbReference>
<dbReference type="GO" id="GO:0072487">
    <property type="term" value="C:MSL complex"/>
    <property type="evidence" value="ECO:0007669"/>
    <property type="project" value="InterPro"/>
</dbReference>
<accession>A0A0M5J1E7</accession>
<feature type="region of interest" description="Disordered" evidence="1">
    <location>
        <begin position="662"/>
        <end position="863"/>
    </location>
</feature>
<evidence type="ECO:0000256" key="1">
    <source>
        <dbReference type="SAM" id="MobiDB-lite"/>
    </source>
</evidence>
<protein>
    <submittedName>
        <fullName evidence="3">Msl-1</fullName>
    </submittedName>
</protein>
<dbReference type="InterPro" id="IPR029332">
    <property type="entry name" value="PEHE_dom"/>
</dbReference>
<gene>
    <name evidence="3" type="ORF">Dbus_chr2Lg796</name>
</gene>
<feature type="compositionally biased region" description="Basic and acidic residues" evidence="1">
    <location>
        <begin position="245"/>
        <end position="277"/>
    </location>
</feature>
<dbReference type="AlphaFoldDB" id="A0A0M5J1E7"/>
<name>A0A0M5J1E7_DROBS</name>
<feature type="compositionally biased region" description="Basic and acidic residues" evidence="1">
    <location>
        <begin position="681"/>
        <end position="832"/>
    </location>
</feature>
<dbReference type="Pfam" id="PF15275">
    <property type="entry name" value="PEHE"/>
    <property type="match status" value="1"/>
</dbReference>
<feature type="compositionally biased region" description="Basic and acidic residues" evidence="1">
    <location>
        <begin position="845"/>
        <end position="855"/>
    </location>
</feature>
<dbReference type="Proteomes" id="UP000494163">
    <property type="component" value="Chromosome 2L"/>
</dbReference>
<organism evidence="3 4">
    <name type="scientific">Drosophila busckii</name>
    <name type="common">Fruit fly</name>
    <dbReference type="NCBI Taxonomy" id="30019"/>
    <lineage>
        <taxon>Eukaryota</taxon>
        <taxon>Metazoa</taxon>
        <taxon>Ecdysozoa</taxon>
        <taxon>Arthropoda</taxon>
        <taxon>Hexapoda</taxon>
        <taxon>Insecta</taxon>
        <taxon>Pterygota</taxon>
        <taxon>Neoptera</taxon>
        <taxon>Endopterygota</taxon>
        <taxon>Diptera</taxon>
        <taxon>Brachycera</taxon>
        <taxon>Muscomorpha</taxon>
        <taxon>Ephydroidea</taxon>
        <taxon>Drosophilidae</taxon>
        <taxon>Drosophila</taxon>
    </lineage>
</organism>
<dbReference type="GO" id="GO:0003682">
    <property type="term" value="F:chromatin binding"/>
    <property type="evidence" value="ECO:0007669"/>
    <property type="project" value="TreeGrafter"/>
</dbReference>
<dbReference type="InterPro" id="IPR026711">
    <property type="entry name" value="Msl-1"/>
</dbReference>
<sequence length="1066" mass="125849">MPPFFNRYCPMPYNNYSQFKYNNYNNSCNYGPMGQTGHNHYCDPHMPPCQHSHGGWQPQTPQASVPKSTLASENQDVVTLIVANNNLKRMTVRHLDIMQQQSERLLAKEKEKEEQSEKIKTLFSQNQDLMQQIAELGQTIEDLHKQMRQSRKRPASEDDEERQRSTPKAKLSCHVETQTQWLEEPPQNQLQSHPPLKQKVLVTSVTELPPTTPAGRVVFNGGKKVSTLFLHRVNQETTSLQQLEEEPHAHEEQQEHGELQEHEEQQEHYEDGIHDGGDDNNEELELVITQDADSDVEEETEADEMQLRMEEEEAEEEAATDEPDEYLYHDALETQEMQVVEETVIGAEEELEIDDSYIVNNGHSFEEEVTVEQVDEDEGGVVISNLLWQDKASFTTDKPECESESQQTNPIQEEDLLTNNVHHEEDSLTNNVHHEEDLLPNNVHHEVDLLPNNVHHEDEKVEQKPLNNKRGLAQTPYKLRLPRKSTRTDVRSKLHILKARNFRQLFSETEQITIANAPHEGPKLVLGDLLHDHHKIGLMRDLELMRRHNLQDDSQLALKARELEAERKRARELEIEERIKEQKQKLDNEKKQRMQESQEHEQLELQKECELQKKRERQKKRKLQKKRELKKNRELQKEIERQKELQNESELQKDCELHKEHDLQKERELHNESALQIENTLQEKRELEERELHKESEVQKERKLQKDSDLQNESELQKEPQLEKEPELEEREQQKESELQKERELQKESELEKEVELQKELEVEKESELQKEQAERELEKEPKLEKESELQKETEAQNDGEEQKQREQLELQRQKKESELHQERERERENPKQSEPLTPDPDIEETMRKLQEHLQKQQQKLQNCQQQPMEIHCDNEFFLEEADELLVDDPELEIPEWRVVKYKPSTIDHKKESITDADFVRRHEKHVKDEIERKKRDARYLREQSRSEQLRSRHNQDVVLVQLDPLPTSTFYPLPEDIESLQYVTDVPVQAFGEDIVNMRDKAGYFVLPWLEAGQATTPEAKAKADALPVATLASKKLPLTAAEKSHQEMNSSYVFLKRRKRQQRR</sequence>
<proteinExistence type="predicted"/>
<feature type="compositionally biased region" description="Basic and acidic residues" evidence="1">
    <location>
        <begin position="662"/>
        <end position="671"/>
    </location>
</feature>
<dbReference type="STRING" id="30019.A0A0M5J1E7"/>
<feature type="compositionally biased region" description="Acidic residues" evidence="1">
    <location>
        <begin position="292"/>
        <end position="323"/>
    </location>
</feature>
<dbReference type="PANTHER" id="PTHR21656">
    <property type="entry name" value="MALE-SPECIFIC LETHAL-1 PROTEIN"/>
    <property type="match status" value="1"/>
</dbReference>
<dbReference type="PROSITE" id="PS52052">
    <property type="entry name" value="PEHE"/>
    <property type="match status" value="1"/>
</dbReference>
<dbReference type="SMART" id="SM01300">
    <property type="entry name" value="PEHE"/>
    <property type="match status" value="1"/>
</dbReference>
<evidence type="ECO:0000313" key="4">
    <source>
        <dbReference type="Proteomes" id="UP000494163"/>
    </source>
</evidence>
<evidence type="ECO:0000259" key="2">
    <source>
        <dbReference type="PROSITE" id="PS52052"/>
    </source>
</evidence>
<feature type="region of interest" description="Disordered" evidence="1">
    <location>
        <begin position="583"/>
        <end position="604"/>
    </location>
</feature>